<keyword evidence="2" id="KW-1185">Reference proteome</keyword>
<dbReference type="EMBL" id="JAZHXI010000005">
    <property type="protein sequence ID" value="KAL2071496.1"/>
    <property type="molecule type" value="Genomic_DNA"/>
</dbReference>
<name>A0ABR4CQ50_9HELO</name>
<proteinExistence type="predicted"/>
<evidence type="ECO:0000313" key="1">
    <source>
        <dbReference type="EMBL" id="KAL2071496.1"/>
    </source>
</evidence>
<dbReference type="Proteomes" id="UP001595075">
    <property type="component" value="Unassembled WGS sequence"/>
</dbReference>
<accession>A0ABR4CQ50</accession>
<protein>
    <submittedName>
        <fullName evidence="1">Uncharacterized protein</fullName>
    </submittedName>
</protein>
<sequence>MESWDERLGTITYAKTTNDAMSLATAPLPANRLGGAESDEMNGIWLVPECTARDKEAQKAKRGLVRDLLAVVRCRTRTTQMDE</sequence>
<reference evidence="1 2" key="1">
    <citation type="journal article" date="2024" name="Commun. Biol.">
        <title>Comparative genomic analysis of thermophilic fungi reveals convergent evolutionary adaptations and gene losses.</title>
        <authorList>
            <person name="Steindorff A.S."/>
            <person name="Aguilar-Pontes M.V."/>
            <person name="Robinson A.J."/>
            <person name="Andreopoulos B."/>
            <person name="LaButti K."/>
            <person name="Kuo A."/>
            <person name="Mondo S."/>
            <person name="Riley R."/>
            <person name="Otillar R."/>
            <person name="Haridas S."/>
            <person name="Lipzen A."/>
            <person name="Grimwood J."/>
            <person name="Schmutz J."/>
            <person name="Clum A."/>
            <person name="Reid I.D."/>
            <person name="Moisan M.C."/>
            <person name="Butler G."/>
            <person name="Nguyen T.T.M."/>
            <person name="Dewar K."/>
            <person name="Conant G."/>
            <person name="Drula E."/>
            <person name="Henrissat B."/>
            <person name="Hansel C."/>
            <person name="Singer S."/>
            <person name="Hutchinson M.I."/>
            <person name="de Vries R.P."/>
            <person name="Natvig D.O."/>
            <person name="Powell A.J."/>
            <person name="Tsang A."/>
            <person name="Grigoriev I.V."/>
        </authorList>
    </citation>
    <scope>NUCLEOTIDE SEQUENCE [LARGE SCALE GENOMIC DNA]</scope>
    <source>
        <strain evidence="1 2">CBS 494.80</strain>
    </source>
</reference>
<comment type="caution">
    <text evidence="1">The sequence shown here is derived from an EMBL/GenBank/DDBJ whole genome shotgun (WGS) entry which is preliminary data.</text>
</comment>
<organism evidence="1 2">
    <name type="scientific">Oculimacula yallundae</name>
    <dbReference type="NCBI Taxonomy" id="86028"/>
    <lineage>
        <taxon>Eukaryota</taxon>
        <taxon>Fungi</taxon>
        <taxon>Dikarya</taxon>
        <taxon>Ascomycota</taxon>
        <taxon>Pezizomycotina</taxon>
        <taxon>Leotiomycetes</taxon>
        <taxon>Helotiales</taxon>
        <taxon>Ploettnerulaceae</taxon>
        <taxon>Oculimacula</taxon>
    </lineage>
</organism>
<gene>
    <name evidence="1" type="ORF">VTL71DRAFT_12731</name>
</gene>
<evidence type="ECO:0000313" key="2">
    <source>
        <dbReference type="Proteomes" id="UP001595075"/>
    </source>
</evidence>
<feature type="non-terminal residue" evidence="1">
    <location>
        <position position="83"/>
    </location>
</feature>